<evidence type="ECO:0000313" key="2">
    <source>
        <dbReference type="EMBL" id="MCW1912723.1"/>
    </source>
</evidence>
<dbReference type="Proteomes" id="UP001165653">
    <property type="component" value="Unassembled WGS sequence"/>
</dbReference>
<organism evidence="2 3">
    <name type="scientific">Luteolibacter rhizosphaerae</name>
    <dbReference type="NCBI Taxonomy" id="2989719"/>
    <lineage>
        <taxon>Bacteria</taxon>
        <taxon>Pseudomonadati</taxon>
        <taxon>Verrucomicrobiota</taxon>
        <taxon>Verrucomicrobiia</taxon>
        <taxon>Verrucomicrobiales</taxon>
        <taxon>Verrucomicrobiaceae</taxon>
        <taxon>Luteolibacter</taxon>
    </lineage>
</organism>
<dbReference type="EMBL" id="JAPDDR010000002">
    <property type="protein sequence ID" value="MCW1912723.1"/>
    <property type="molecule type" value="Genomic_DNA"/>
</dbReference>
<comment type="caution">
    <text evidence="2">The sequence shown here is derived from an EMBL/GenBank/DDBJ whole genome shotgun (WGS) entry which is preliminary data.</text>
</comment>
<dbReference type="RefSeq" id="WP_264511417.1">
    <property type="nucleotide sequence ID" value="NZ_JAPDDR010000002.1"/>
</dbReference>
<name>A0ABT3FYS6_9BACT</name>
<accession>A0ABT3FYS6</accession>
<protein>
    <recommendedName>
        <fullName evidence="4">PsbP C-terminal domain-containing protein</fullName>
    </recommendedName>
</protein>
<sequence length="242" mass="25731">MNVLAEAVSPETGEAYGRLVELLVLIGVGCVAFAVACIAVVKASRLRTTGWSITAILSIIALFGSLAGAVNLVAETVGGATLGKEKTMGMPREISSNDGRVSIKIPGSWSYLPELHPAAIIAAGNKAQERYGMVLPTGRASYPGSLEDFDKFVTTGLSEALKEAKVSDPETEEVGGYRAIRRIVSGKKGEHTLIYHQVLVETRSTYYQLLLWTGIEQQASAEIDFRNIVGSFAAEAGPAMPE</sequence>
<evidence type="ECO:0000313" key="3">
    <source>
        <dbReference type="Proteomes" id="UP001165653"/>
    </source>
</evidence>
<keyword evidence="3" id="KW-1185">Reference proteome</keyword>
<keyword evidence="1" id="KW-0472">Membrane</keyword>
<proteinExistence type="predicted"/>
<evidence type="ECO:0008006" key="4">
    <source>
        <dbReference type="Google" id="ProtNLM"/>
    </source>
</evidence>
<gene>
    <name evidence="2" type="ORF">OJ996_04005</name>
</gene>
<keyword evidence="1" id="KW-0812">Transmembrane</keyword>
<dbReference type="Gene3D" id="3.40.1000.10">
    <property type="entry name" value="Mog1/PsbP, alpha/beta/alpha sandwich"/>
    <property type="match status" value="1"/>
</dbReference>
<feature type="transmembrane region" description="Helical" evidence="1">
    <location>
        <begin position="20"/>
        <end position="41"/>
    </location>
</feature>
<reference evidence="2" key="1">
    <citation type="submission" date="2022-10" db="EMBL/GenBank/DDBJ databases">
        <title>Luteolibacter sp. GHJ8, whole genome shotgun sequencing project.</title>
        <authorList>
            <person name="Zhao G."/>
            <person name="Shen L."/>
        </authorList>
    </citation>
    <scope>NUCLEOTIDE SEQUENCE</scope>
    <source>
        <strain evidence="2">GHJ8</strain>
    </source>
</reference>
<keyword evidence="1" id="KW-1133">Transmembrane helix</keyword>
<feature type="transmembrane region" description="Helical" evidence="1">
    <location>
        <begin position="53"/>
        <end position="74"/>
    </location>
</feature>
<evidence type="ECO:0000256" key="1">
    <source>
        <dbReference type="SAM" id="Phobius"/>
    </source>
</evidence>